<feature type="compositionally biased region" description="Low complexity" evidence="2">
    <location>
        <begin position="1"/>
        <end position="22"/>
    </location>
</feature>
<keyword evidence="1" id="KW-0175">Coiled coil</keyword>
<dbReference type="EMBL" id="CP027169">
    <property type="protein sequence ID" value="AVK08993.1"/>
    <property type="molecule type" value="Genomic_DNA"/>
</dbReference>
<gene>
    <name evidence="3" type="ORF">CSB93_4267</name>
</gene>
<feature type="coiled-coil region" evidence="1">
    <location>
        <begin position="44"/>
        <end position="73"/>
    </location>
</feature>
<evidence type="ECO:0008006" key="5">
    <source>
        <dbReference type="Google" id="ProtNLM"/>
    </source>
</evidence>
<feature type="region of interest" description="Disordered" evidence="2">
    <location>
        <begin position="1"/>
        <end position="26"/>
    </location>
</feature>
<keyword evidence="4" id="KW-1185">Reference proteome</keyword>
<sequence>MDVFMKASKPGPKPSGKAKSAAQRMREYRARKAEEALGAEHSDKERERQIRREARAELERVKLEQQRREHTLRKELEACQTEIGRLLGLLRRHGIDPHPGN</sequence>
<dbReference type="Proteomes" id="UP000238390">
    <property type="component" value="Chromosome"/>
</dbReference>
<evidence type="ECO:0000313" key="3">
    <source>
        <dbReference type="EMBL" id="AVK08993.1"/>
    </source>
</evidence>
<evidence type="ECO:0000313" key="4">
    <source>
        <dbReference type="Proteomes" id="UP000238390"/>
    </source>
</evidence>
<accession>A0A2R3J4E9</accession>
<organism evidence="3 4">
    <name type="scientific">Pseudomonas paraeruginosa</name>
    <dbReference type="NCBI Taxonomy" id="2994495"/>
    <lineage>
        <taxon>Bacteria</taxon>
        <taxon>Pseudomonadati</taxon>
        <taxon>Pseudomonadota</taxon>
        <taxon>Gammaproteobacteria</taxon>
        <taxon>Pseudomonadales</taxon>
        <taxon>Pseudomonadaceae</taxon>
        <taxon>Pseudomonas</taxon>
    </lineage>
</organism>
<evidence type="ECO:0000256" key="2">
    <source>
        <dbReference type="SAM" id="MobiDB-lite"/>
    </source>
</evidence>
<name>A0A2R3J4E9_9PSED</name>
<protein>
    <recommendedName>
        <fullName evidence="5">Inner centromere protein</fullName>
    </recommendedName>
</protein>
<proteinExistence type="predicted"/>
<dbReference type="AlphaFoldDB" id="A0A2R3J4E9"/>
<reference evidence="3 4" key="1">
    <citation type="submission" date="2018-02" db="EMBL/GenBank/DDBJ databases">
        <title>FDA/CDC Antimicrobial Resistant Isolate Bank Genome Sequencing.</title>
        <authorList>
            <person name="Benahmed F.H."/>
            <person name="Lutgring J.D."/>
            <person name="Yoo B."/>
            <person name="Machado M."/>
            <person name="Brown A."/>
            <person name="McAllister G."/>
            <person name="Perry A."/>
            <person name="Halpin A.L."/>
            <person name="Vavikolanu K."/>
            <person name="Ott S."/>
            <person name="Zhao X."/>
            <person name="Tallon L.J."/>
            <person name="Sadzewicz L."/>
            <person name="Aluvathingal J."/>
            <person name="Nadendla S."/>
            <person name="Voskania-kordi A."/>
            <person name="Simonyan V."/>
            <person name="Patel J."/>
            <person name="Shawar R.M."/>
        </authorList>
    </citation>
    <scope>NUCLEOTIDE SEQUENCE [LARGE SCALE GENOMIC DNA]</scope>
    <source>
        <strain evidence="3 4">AR_0356</strain>
    </source>
</reference>
<evidence type="ECO:0000256" key="1">
    <source>
        <dbReference type="SAM" id="Coils"/>
    </source>
</evidence>